<organism evidence="2">
    <name type="scientific">Fagus sylvatica</name>
    <name type="common">Beechnut</name>
    <dbReference type="NCBI Taxonomy" id="28930"/>
    <lineage>
        <taxon>Eukaryota</taxon>
        <taxon>Viridiplantae</taxon>
        <taxon>Streptophyta</taxon>
        <taxon>Embryophyta</taxon>
        <taxon>Tracheophyta</taxon>
        <taxon>Spermatophyta</taxon>
        <taxon>Magnoliopsida</taxon>
        <taxon>eudicotyledons</taxon>
        <taxon>Gunneridae</taxon>
        <taxon>Pentapetalae</taxon>
        <taxon>rosids</taxon>
        <taxon>fabids</taxon>
        <taxon>Fagales</taxon>
        <taxon>Fagaceae</taxon>
        <taxon>Fagus</taxon>
    </lineage>
</organism>
<feature type="region of interest" description="Disordered" evidence="1">
    <location>
        <begin position="1"/>
        <end position="88"/>
    </location>
</feature>
<dbReference type="EMBL" id="OIVN01003417">
    <property type="protein sequence ID" value="SPD11075.1"/>
    <property type="molecule type" value="Genomic_DNA"/>
</dbReference>
<feature type="compositionally biased region" description="Basic and acidic residues" evidence="1">
    <location>
        <begin position="64"/>
        <end position="83"/>
    </location>
</feature>
<name>A0A2N9HGM0_FAGSY</name>
<feature type="compositionally biased region" description="Polar residues" evidence="1">
    <location>
        <begin position="44"/>
        <end position="57"/>
    </location>
</feature>
<reference evidence="2" key="1">
    <citation type="submission" date="2018-02" db="EMBL/GenBank/DDBJ databases">
        <authorList>
            <person name="Cohen D.B."/>
            <person name="Kent A.D."/>
        </authorList>
    </citation>
    <scope>NUCLEOTIDE SEQUENCE</scope>
</reference>
<proteinExistence type="predicted"/>
<feature type="compositionally biased region" description="Basic and acidic residues" evidence="1">
    <location>
        <begin position="28"/>
        <end position="43"/>
    </location>
</feature>
<evidence type="ECO:0000256" key="1">
    <source>
        <dbReference type="SAM" id="MobiDB-lite"/>
    </source>
</evidence>
<dbReference type="AlphaFoldDB" id="A0A2N9HGM0"/>
<gene>
    <name evidence="2" type="ORF">FSB_LOCUS38957</name>
</gene>
<sequence length="191" mass="21580">MRIAAISAIPLARQTRNKRQNHKNGKTTTKDKREPEDSMKRASTDQPTMVPTPSARQTRVKQQRIHEKGRSSTRDKRCSDDNMNKGGLFPKRVLKSAAQVYHTRWGESVCGGYFVDKRAFTADPYSFPQKPSIAADQEGVHHQPSGKLKGLKAKLQLSQGVKLFLEESGCQMPLLNTLDSTRQKQYFHLSL</sequence>
<accession>A0A2N9HGM0</accession>
<protein>
    <submittedName>
        <fullName evidence="2">Uncharacterized protein</fullName>
    </submittedName>
</protein>
<feature type="compositionally biased region" description="Basic residues" evidence="1">
    <location>
        <begin position="15"/>
        <end position="25"/>
    </location>
</feature>
<evidence type="ECO:0000313" key="2">
    <source>
        <dbReference type="EMBL" id="SPD11075.1"/>
    </source>
</evidence>